<evidence type="ECO:0000313" key="1">
    <source>
        <dbReference type="EMBL" id="AEA47110.1"/>
    </source>
</evidence>
<dbReference type="AlphaFoldDB" id="F2KT80"/>
<dbReference type="STRING" id="693661.Arcve_1100"/>
<protein>
    <recommendedName>
        <fullName evidence="3">ATPase associated with various cellular activities AAA_5</fullName>
    </recommendedName>
</protein>
<dbReference type="EMBL" id="CP002588">
    <property type="protein sequence ID" value="AEA47110.1"/>
    <property type="molecule type" value="Genomic_DNA"/>
</dbReference>
<accession>F2KT80</accession>
<dbReference type="InterPro" id="IPR027417">
    <property type="entry name" value="P-loop_NTPase"/>
</dbReference>
<dbReference type="InterPro" id="IPR052934">
    <property type="entry name" value="Methyl-DNA_Rec/Restrict_Enz"/>
</dbReference>
<dbReference type="Gene3D" id="3.40.50.300">
    <property type="entry name" value="P-loop containing nucleotide triphosphate hydrolases"/>
    <property type="match status" value="1"/>
</dbReference>
<dbReference type="PANTHER" id="PTHR37291:SF1">
    <property type="entry name" value="TYPE IV METHYL-DIRECTED RESTRICTION ENZYME ECOKMCRB SUBUNIT"/>
    <property type="match status" value="1"/>
</dbReference>
<sequence length="414" mass="47757">MTQELLKRYFSSRGYYFPEQTISSFYTALKTKGFVILTGLSGTGKTKLALEFAELLRTPLKNYIFLSVRPDWRDGVLLIGYPLDEKYEVTALLEFILSAKEDYERNRDEAAPFFIILDEMSLARVEYYFADFLSVLESGRDETGYTKEGIKLHSKSNLDVPEEIMLPPNIYIIGTVNVDETMYMFSPKVLDRAFTIELSDVDFASYLDLGYESMNEDDVSFLAGRVREDLSRGGMFVAITKDGELIKRALGYLRESGYIDFIERLNEVLKAHDLHFGYRVLDEISLFFRNAKESQDKGIISFESDDEIVDLAILMKVLPKFHGPRRKLERPLLHVVNLSLEKSIDVTARETESIRRELLSKIIGQDVGRVGGYTLEEVLSNWKEYEQKFRFPHTAKKCLRMLRQLYEVGFASFS</sequence>
<gene>
    <name evidence="1" type="ordered locus">Arcve_1100</name>
</gene>
<dbReference type="eggNOG" id="arCOG07794">
    <property type="taxonomic scope" value="Archaea"/>
</dbReference>
<evidence type="ECO:0008006" key="3">
    <source>
        <dbReference type="Google" id="ProtNLM"/>
    </source>
</evidence>
<dbReference type="SUPFAM" id="SSF52540">
    <property type="entry name" value="P-loop containing nucleoside triphosphate hydrolases"/>
    <property type="match status" value="1"/>
</dbReference>
<proteinExistence type="predicted"/>
<dbReference type="PANTHER" id="PTHR37291">
    <property type="entry name" value="5-METHYLCYTOSINE-SPECIFIC RESTRICTION ENZYME B"/>
    <property type="match status" value="1"/>
</dbReference>
<dbReference type="Proteomes" id="UP000008136">
    <property type="component" value="Chromosome"/>
</dbReference>
<name>F2KT80_ARCVS</name>
<reference evidence="1 2" key="1">
    <citation type="submission" date="2011-03" db="EMBL/GenBank/DDBJ databases">
        <title>The complete genome of Archaeoglobus veneficus SNP6.</title>
        <authorList>
            <consortium name="US DOE Joint Genome Institute (JGI-PGF)"/>
            <person name="Lucas S."/>
            <person name="Copeland A."/>
            <person name="Lapidus A."/>
            <person name="Bruce D."/>
            <person name="Goodwin L."/>
            <person name="Pitluck S."/>
            <person name="Kyrpides N."/>
            <person name="Mavromatis K."/>
            <person name="Pagani I."/>
            <person name="Ivanova N."/>
            <person name="Mikhailova N."/>
            <person name="Lu M."/>
            <person name="Detter J.C."/>
            <person name="Tapia R."/>
            <person name="Han C."/>
            <person name="Land M."/>
            <person name="Hauser L."/>
            <person name="Markowitz V."/>
            <person name="Cheng J.-F."/>
            <person name="Hugenholtz P."/>
            <person name="Woyke T."/>
            <person name="Wu D."/>
            <person name="Spring S."/>
            <person name="Brambilla E."/>
            <person name="Klenk H.-P."/>
            <person name="Eisen J.A."/>
        </authorList>
    </citation>
    <scope>NUCLEOTIDE SEQUENCE [LARGE SCALE GENOMIC DNA]</scope>
    <source>
        <strain>SNP6</strain>
    </source>
</reference>
<organism evidence="1 2">
    <name type="scientific">Archaeoglobus veneficus (strain DSM 11195 / SNP6)</name>
    <dbReference type="NCBI Taxonomy" id="693661"/>
    <lineage>
        <taxon>Archaea</taxon>
        <taxon>Methanobacteriati</taxon>
        <taxon>Methanobacteriota</taxon>
        <taxon>Archaeoglobi</taxon>
        <taxon>Archaeoglobales</taxon>
        <taxon>Archaeoglobaceae</taxon>
        <taxon>Archaeoglobus</taxon>
    </lineage>
</organism>
<evidence type="ECO:0000313" key="2">
    <source>
        <dbReference type="Proteomes" id="UP000008136"/>
    </source>
</evidence>
<dbReference type="HOGENOM" id="CLU_011498_5_1_2"/>
<dbReference type="REBASE" id="33998">
    <property type="entry name" value="AveSPN6McrBP"/>
</dbReference>
<dbReference type="KEGG" id="ave:Arcve_1100"/>
<keyword evidence="2" id="KW-1185">Reference proteome</keyword>